<organism evidence="1 2">
    <name type="scientific">Sphingopyxis flava</name>
    <dbReference type="NCBI Taxonomy" id="1507287"/>
    <lineage>
        <taxon>Bacteria</taxon>
        <taxon>Pseudomonadati</taxon>
        <taxon>Pseudomonadota</taxon>
        <taxon>Alphaproteobacteria</taxon>
        <taxon>Sphingomonadales</taxon>
        <taxon>Sphingomonadaceae</taxon>
        <taxon>Sphingopyxis</taxon>
    </lineage>
</organism>
<dbReference type="EMBL" id="FUYP01000056">
    <property type="protein sequence ID" value="SKC03167.1"/>
    <property type="molecule type" value="Genomic_DNA"/>
</dbReference>
<dbReference type="Proteomes" id="UP000190044">
    <property type="component" value="Unassembled WGS sequence"/>
</dbReference>
<proteinExistence type="predicted"/>
<gene>
    <name evidence="1" type="ORF">SAMN06295937_10562</name>
</gene>
<evidence type="ECO:0000313" key="2">
    <source>
        <dbReference type="Proteomes" id="UP000190044"/>
    </source>
</evidence>
<dbReference type="RefSeq" id="WP_139375897.1">
    <property type="nucleotide sequence ID" value="NZ_FUYP01000056.1"/>
</dbReference>
<sequence>MGETNIAAPASKGRMKYSAFAGQVNPAGSSSKVLEALNKVDQHVVGEELNDIPYILESVAQPPLFVVRPYGKHQILTDMDSITEYYNWTRREAFEVEYTLPIKQVASDWYVFWEQLPRMRFVENSAGGRAVGSEMDTHSVAFFPATAAGVMEMPGGGDPAYEATALVGGSAPAKSDPTLEARNIISHNTFLKHLRNGDLSAAADLFVEGCGWFIRDYVTSDPIARAVNRGQALDMLVAFDDLYKIDGLAVLNRVSSSWYIFSEQLFQLTAKRVTPEGHVAGARLQLRTAGVTGVDDKGRFTGQMAYGTDVETI</sequence>
<protein>
    <submittedName>
        <fullName evidence="1">Uncharacterized protein</fullName>
    </submittedName>
</protein>
<dbReference type="AlphaFoldDB" id="A0A1T5G451"/>
<keyword evidence="2" id="KW-1185">Reference proteome</keyword>
<evidence type="ECO:0000313" key="1">
    <source>
        <dbReference type="EMBL" id="SKC03167.1"/>
    </source>
</evidence>
<accession>A0A1T5G451</accession>
<dbReference type="OrthoDB" id="9806572at2"/>
<reference evidence="2" key="1">
    <citation type="submission" date="2017-02" db="EMBL/GenBank/DDBJ databases">
        <authorList>
            <person name="Varghese N."/>
            <person name="Submissions S."/>
        </authorList>
    </citation>
    <scope>NUCLEOTIDE SEQUENCE [LARGE SCALE GENOMIC DNA]</scope>
    <source>
        <strain evidence="2">R11H</strain>
    </source>
</reference>
<name>A0A1T5G451_9SPHN</name>